<evidence type="ECO:0000313" key="5">
    <source>
        <dbReference type="EMBL" id="GGM91866.1"/>
    </source>
</evidence>
<dbReference type="PANTHER" id="PTHR43877">
    <property type="entry name" value="AMINOALKYLPHOSPHONATE N-ACETYLTRANSFERASE-RELATED-RELATED"/>
    <property type="match status" value="1"/>
</dbReference>
<dbReference type="InterPro" id="IPR050832">
    <property type="entry name" value="Bact_Acetyltransf"/>
</dbReference>
<dbReference type="Gene3D" id="3.40.630.30">
    <property type="match status" value="1"/>
</dbReference>
<organism evidence="5 6">
    <name type="scientific">Terrabacter tumescens</name>
    <dbReference type="NCBI Taxonomy" id="60443"/>
    <lineage>
        <taxon>Bacteria</taxon>
        <taxon>Bacillati</taxon>
        <taxon>Actinomycetota</taxon>
        <taxon>Actinomycetes</taxon>
        <taxon>Micrococcales</taxon>
        <taxon>Intrasporangiaceae</taxon>
        <taxon>Terrabacter</taxon>
    </lineage>
</organism>
<keyword evidence="6" id="KW-1185">Reference proteome</keyword>
<evidence type="ECO:0000256" key="2">
    <source>
        <dbReference type="ARBA" id="ARBA00023315"/>
    </source>
</evidence>
<keyword evidence="2" id="KW-0012">Acyltransferase</keyword>
<name>A0ABQ2HX34_9MICO</name>
<dbReference type="PROSITE" id="PS51186">
    <property type="entry name" value="GNAT"/>
    <property type="match status" value="1"/>
</dbReference>
<reference evidence="6" key="1">
    <citation type="journal article" date="2019" name="Int. J. Syst. Evol. Microbiol.">
        <title>The Global Catalogue of Microorganisms (GCM) 10K type strain sequencing project: providing services to taxonomists for standard genome sequencing and annotation.</title>
        <authorList>
            <consortium name="The Broad Institute Genomics Platform"/>
            <consortium name="The Broad Institute Genome Sequencing Center for Infectious Disease"/>
            <person name="Wu L."/>
            <person name="Ma J."/>
        </authorList>
    </citation>
    <scope>NUCLEOTIDE SEQUENCE [LARGE SCALE GENOMIC DNA]</scope>
    <source>
        <strain evidence="6">JCM 1365</strain>
    </source>
</reference>
<keyword evidence="1" id="KW-0808">Transferase</keyword>
<accession>A0ABQ2HX34</accession>
<feature type="domain" description="N-acetyltransferase" evidence="4">
    <location>
        <begin position="25"/>
        <end position="199"/>
    </location>
</feature>
<comment type="caution">
    <text evidence="5">The sequence shown here is derived from an EMBL/GenBank/DDBJ whole genome shotgun (WGS) entry which is preliminary data.</text>
</comment>
<evidence type="ECO:0000256" key="3">
    <source>
        <dbReference type="SAM" id="MobiDB-lite"/>
    </source>
</evidence>
<dbReference type="RefSeq" id="WP_030194673.1">
    <property type="nucleotide sequence ID" value="NZ_BMNZ01000003.1"/>
</dbReference>
<dbReference type="EMBL" id="BMNZ01000003">
    <property type="protein sequence ID" value="GGM91866.1"/>
    <property type="molecule type" value="Genomic_DNA"/>
</dbReference>
<proteinExistence type="predicted"/>
<dbReference type="InterPro" id="IPR000182">
    <property type="entry name" value="GNAT_dom"/>
</dbReference>
<sequence length="204" mass="21358">MSSHSGTPSDASDASDPKDRPAPTATVRPADAADVGALAEVAAATFGLACPPSMTRERVEAFISEVLSPERFAGYLADPARHVLLAEVAGTPLGYAMLVDGEPSDGDVRAAIRLRPTVELSKIYVLPQAHGTGAAALLMAAALQWATDAGAAGVWLGVNQQNERAQRFYAKSGFERVGTKQFLVGGVLEDDFVMERALTPAPRP</sequence>
<evidence type="ECO:0000259" key="4">
    <source>
        <dbReference type="PROSITE" id="PS51186"/>
    </source>
</evidence>
<dbReference type="SUPFAM" id="SSF55729">
    <property type="entry name" value="Acyl-CoA N-acyltransferases (Nat)"/>
    <property type="match status" value="1"/>
</dbReference>
<feature type="region of interest" description="Disordered" evidence="3">
    <location>
        <begin position="1"/>
        <end position="31"/>
    </location>
</feature>
<dbReference type="Pfam" id="PF00583">
    <property type="entry name" value="Acetyltransf_1"/>
    <property type="match status" value="1"/>
</dbReference>
<gene>
    <name evidence="5" type="ORF">GCM10009721_16870</name>
</gene>
<dbReference type="Proteomes" id="UP000623461">
    <property type="component" value="Unassembled WGS sequence"/>
</dbReference>
<protein>
    <submittedName>
        <fullName evidence="5">N-acetyltransferase</fullName>
    </submittedName>
</protein>
<evidence type="ECO:0000256" key="1">
    <source>
        <dbReference type="ARBA" id="ARBA00022679"/>
    </source>
</evidence>
<evidence type="ECO:0000313" key="6">
    <source>
        <dbReference type="Proteomes" id="UP000623461"/>
    </source>
</evidence>
<dbReference type="InterPro" id="IPR016181">
    <property type="entry name" value="Acyl_CoA_acyltransferase"/>
</dbReference>